<organism evidence="1 2">
    <name type="scientific">Xenopus laevis</name>
    <name type="common">African clawed frog</name>
    <dbReference type="NCBI Taxonomy" id="8355"/>
    <lineage>
        <taxon>Eukaryota</taxon>
        <taxon>Metazoa</taxon>
        <taxon>Chordata</taxon>
        <taxon>Craniata</taxon>
        <taxon>Vertebrata</taxon>
        <taxon>Euteleostomi</taxon>
        <taxon>Amphibia</taxon>
        <taxon>Batrachia</taxon>
        <taxon>Anura</taxon>
        <taxon>Pipoidea</taxon>
        <taxon>Pipidae</taxon>
        <taxon>Xenopodinae</taxon>
        <taxon>Xenopus</taxon>
        <taxon>Xenopus</taxon>
    </lineage>
</organism>
<evidence type="ECO:0000313" key="1">
    <source>
        <dbReference type="EMBL" id="OCT98856.1"/>
    </source>
</evidence>
<proteinExistence type="predicted"/>
<dbReference type="EMBL" id="CM004467">
    <property type="protein sequence ID" value="OCT98856.1"/>
    <property type="molecule type" value="Genomic_DNA"/>
</dbReference>
<dbReference type="Proteomes" id="UP000694892">
    <property type="component" value="Chromosome 1S"/>
</dbReference>
<sequence length="84" mass="9050">MSPSGPGLPREHCSHSAESWLGNLRKDNISKLWHGVPLFSTPCAPSFSKIKHPPVACPHSGSLSPYIGRVHMPPLAVNCISNLI</sequence>
<protein>
    <submittedName>
        <fullName evidence="1">Uncharacterized protein</fullName>
    </submittedName>
</protein>
<accession>A0A974DXM2</accession>
<evidence type="ECO:0000313" key="2">
    <source>
        <dbReference type="Proteomes" id="UP000694892"/>
    </source>
</evidence>
<dbReference type="AlphaFoldDB" id="A0A974DXM2"/>
<reference evidence="2" key="1">
    <citation type="journal article" date="2016" name="Nature">
        <title>Genome evolution in the allotetraploid frog Xenopus laevis.</title>
        <authorList>
            <person name="Session A.M."/>
            <person name="Uno Y."/>
            <person name="Kwon T."/>
            <person name="Chapman J.A."/>
            <person name="Toyoda A."/>
            <person name="Takahashi S."/>
            <person name="Fukui A."/>
            <person name="Hikosaka A."/>
            <person name="Suzuki A."/>
            <person name="Kondo M."/>
            <person name="van Heeringen S.J."/>
            <person name="Quigley I."/>
            <person name="Heinz S."/>
            <person name="Ogino H."/>
            <person name="Ochi H."/>
            <person name="Hellsten U."/>
            <person name="Lyons J.B."/>
            <person name="Simakov O."/>
            <person name="Putnam N."/>
            <person name="Stites J."/>
            <person name="Kuroki Y."/>
            <person name="Tanaka T."/>
            <person name="Michiue T."/>
            <person name="Watanabe M."/>
            <person name="Bogdanovic O."/>
            <person name="Lister R."/>
            <person name="Georgiou G."/>
            <person name="Paranjpe S.S."/>
            <person name="van Kruijsbergen I."/>
            <person name="Shu S."/>
            <person name="Carlson J."/>
            <person name="Kinoshita T."/>
            <person name="Ohta Y."/>
            <person name="Mawaribuchi S."/>
            <person name="Jenkins J."/>
            <person name="Grimwood J."/>
            <person name="Schmutz J."/>
            <person name="Mitros T."/>
            <person name="Mozaffari S.V."/>
            <person name="Suzuki Y."/>
            <person name="Haramoto Y."/>
            <person name="Yamamoto T.S."/>
            <person name="Takagi C."/>
            <person name="Heald R."/>
            <person name="Miller K."/>
            <person name="Haudenschild C."/>
            <person name="Kitzman J."/>
            <person name="Nakayama T."/>
            <person name="Izutsu Y."/>
            <person name="Robert J."/>
            <person name="Fortriede J."/>
            <person name="Burns K."/>
            <person name="Lotay V."/>
            <person name="Karimi K."/>
            <person name="Yasuoka Y."/>
            <person name="Dichmann D.S."/>
            <person name="Flajnik M.F."/>
            <person name="Houston D.W."/>
            <person name="Shendure J."/>
            <person name="DuPasquier L."/>
            <person name="Vize P.D."/>
            <person name="Zorn A.M."/>
            <person name="Ito M."/>
            <person name="Marcotte E.M."/>
            <person name="Wallingford J.B."/>
            <person name="Ito Y."/>
            <person name="Asashima M."/>
            <person name="Ueno N."/>
            <person name="Matsuda Y."/>
            <person name="Veenstra G.J."/>
            <person name="Fujiyama A."/>
            <person name="Harland R.M."/>
            <person name="Taira M."/>
            <person name="Rokhsar D.S."/>
        </authorList>
    </citation>
    <scope>NUCLEOTIDE SEQUENCE [LARGE SCALE GENOMIC DNA]</scope>
    <source>
        <strain evidence="2">J</strain>
    </source>
</reference>
<gene>
    <name evidence="1" type="ORF">XELAEV_18011091mg</name>
</gene>
<name>A0A974DXM2_XENLA</name>